<dbReference type="PANTHER" id="PTHR12934:SF11">
    <property type="entry name" value="LARGE RIBOSOMAL SUBUNIT PROTEIN UL15M"/>
    <property type="match status" value="1"/>
</dbReference>
<dbReference type="Pfam" id="PF00861">
    <property type="entry name" value="Ribosomal_L18p"/>
    <property type="match status" value="1"/>
</dbReference>
<evidence type="ECO:0000259" key="13">
    <source>
        <dbReference type="PROSITE" id="PS50881"/>
    </source>
</evidence>
<evidence type="ECO:0000256" key="4">
    <source>
        <dbReference type="ARBA" id="ARBA00022980"/>
    </source>
</evidence>
<comment type="similarity">
    <text evidence="1">Belongs to the universal ribosomal protein uL18 family.</text>
</comment>
<dbReference type="GO" id="GO:0003735">
    <property type="term" value="F:structural constituent of ribosome"/>
    <property type="evidence" value="ECO:0007669"/>
    <property type="project" value="UniProtKB-UniRule"/>
</dbReference>
<comment type="caution">
    <text evidence="14">The sequence shown here is derived from an EMBL/GenBank/DDBJ whole genome shotgun (WGS) entry which is preliminary data.</text>
</comment>
<dbReference type="OrthoDB" id="309483at2759"/>
<dbReference type="InterPro" id="IPR036791">
    <property type="entry name" value="Ribosomal_bL9_C_sf"/>
</dbReference>
<dbReference type="GO" id="GO:0005737">
    <property type="term" value="C:cytoplasm"/>
    <property type="evidence" value="ECO:0007669"/>
    <property type="project" value="UniProtKB-ARBA"/>
</dbReference>
<dbReference type="Gene3D" id="4.10.640.10">
    <property type="entry name" value="Ribosomal protein S18"/>
    <property type="match status" value="1"/>
</dbReference>
<dbReference type="Gene3D" id="3.30.160.20">
    <property type="match status" value="1"/>
</dbReference>
<comment type="similarity">
    <text evidence="2">Belongs to the universal ribosomal protein uL15 family.</text>
</comment>
<dbReference type="NCBIfam" id="TIGR01071">
    <property type="entry name" value="rplO_bact"/>
    <property type="match status" value="1"/>
</dbReference>
<feature type="non-terminal residue" evidence="14">
    <location>
        <position position="1"/>
    </location>
</feature>
<dbReference type="SUPFAM" id="SSF52080">
    <property type="entry name" value="Ribosomal proteins L15p and L18e"/>
    <property type="match status" value="1"/>
</dbReference>
<dbReference type="InterPro" id="IPR014721">
    <property type="entry name" value="Ribsml_uS5_D2-typ_fold_subgr"/>
</dbReference>
<dbReference type="NCBIfam" id="TIGR00165">
    <property type="entry name" value="S18"/>
    <property type="match status" value="1"/>
</dbReference>
<evidence type="ECO:0000256" key="10">
    <source>
        <dbReference type="RuleBase" id="RU003823"/>
    </source>
</evidence>
<name>A0A9N9E505_9GLOM</name>
<evidence type="ECO:0000313" key="15">
    <source>
        <dbReference type="Proteomes" id="UP000789831"/>
    </source>
</evidence>
<dbReference type="SUPFAM" id="SSF54211">
    <property type="entry name" value="Ribosomal protein S5 domain 2-like"/>
    <property type="match status" value="1"/>
</dbReference>
<dbReference type="Gene3D" id="2.40.50.140">
    <property type="entry name" value="Nucleic acid-binding proteins"/>
    <property type="match status" value="1"/>
</dbReference>
<dbReference type="CDD" id="cd00432">
    <property type="entry name" value="Ribosomal_L18_L5e"/>
    <property type="match status" value="1"/>
</dbReference>
<dbReference type="InterPro" id="IPR057268">
    <property type="entry name" value="Ribosomal_L18"/>
</dbReference>
<comment type="similarity">
    <text evidence="3 10">Belongs to the universal ribosomal protein uS5 family.</text>
</comment>
<dbReference type="SUPFAM" id="SSF53137">
    <property type="entry name" value="Translational machinery components"/>
    <property type="match status" value="1"/>
</dbReference>
<feature type="compositionally biased region" description="Gly residues" evidence="12">
    <location>
        <begin position="586"/>
        <end position="602"/>
    </location>
</feature>
<dbReference type="PROSITE" id="PS50881">
    <property type="entry name" value="S5_DSRBD"/>
    <property type="match status" value="1"/>
</dbReference>
<dbReference type="PANTHER" id="PTHR12934">
    <property type="entry name" value="50S RIBOSOMAL PROTEIN L15"/>
    <property type="match status" value="1"/>
</dbReference>
<dbReference type="Gene3D" id="3.30.230.10">
    <property type="match status" value="1"/>
</dbReference>
<organism evidence="14 15">
    <name type="scientific">Ambispora gerdemannii</name>
    <dbReference type="NCBI Taxonomy" id="144530"/>
    <lineage>
        <taxon>Eukaryota</taxon>
        <taxon>Fungi</taxon>
        <taxon>Fungi incertae sedis</taxon>
        <taxon>Mucoromycota</taxon>
        <taxon>Glomeromycotina</taxon>
        <taxon>Glomeromycetes</taxon>
        <taxon>Archaeosporales</taxon>
        <taxon>Ambisporaceae</taxon>
        <taxon>Ambispora</taxon>
    </lineage>
</organism>
<dbReference type="InterPro" id="IPR021131">
    <property type="entry name" value="Ribosomal_uL15/eL18"/>
</dbReference>
<dbReference type="Gene3D" id="3.10.430.100">
    <property type="entry name" value="Ribosomal protein L9, C-terminal domain"/>
    <property type="match status" value="1"/>
</dbReference>
<dbReference type="GO" id="GO:0003697">
    <property type="term" value="F:single-stranded DNA binding"/>
    <property type="evidence" value="ECO:0007669"/>
    <property type="project" value="InterPro"/>
</dbReference>
<dbReference type="Pfam" id="PF01084">
    <property type="entry name" value="Ribosomal_S18"/>
    <property type="match status" value="1"/>
</dbReference>
<evidence type="ECO:0000256" key="6">
    <source>
        <dbReference type="ARBA" id="ARBA00023274"/>
    </source>
</evidence>
<dbReference type="Gene3D" id="3.30.420.100">
    <property type="match status" value="1"/>
</dbReference>
<dbReference type="SUPFAM" id="SSF55653">
    <property type="entry name" value="Ribosomal protein L9 C-domain"/>
    <property type="match status" value="1"/>
</dbReference>
<evidence type="ECO:0000313" key="14">
    <source>
        <dbReference type="EMBL" id="CAG8658636.1"/>
    </source>
</evidence>
<dbReference type="PRINTS" id="PR00974">
    <property type="entry name" value="RIBOSOMALS18"/>
</dbReference>
<dbReference type="SUPFAM" id="SSF46911">
    <property type="entry name" value="Ribosomal protein S18"/>
    <property type="match status" value="1"/>
</dbReference>
<dbReference type="HAMAP" id="MF_00270">
    <property type="entry name" value="Ribosomal_bS18"/>
    <property type="match status" value="1"/>
</dbReference>
<keyword evidence="4 9" id="KW-0689">Ribosomal protein</keyword>
<dbReference type="Pfam" id="PF00828">
    <property type="entry name" value="Ribosomal_L27A"/>
    <property type="match status" value="1"/>
</dbReference>
<gene>
    <name evidence="14" type="ORF">AGERDE_LOCUS11707</name>
</gene>
<dbReference type="InterPro" id="IPR005484">
    <property type="entry name" value="Ribosomal_uL18_bac/plant/anim"/>
</dbReference>
<evidence type="ECO:0000256" key="3">
    <source>
        <dbReference type="ARBA" id="ARBA00008945"/>
    </source>
</evidence>
<dbReference type="InterPro" id="IPR000424">
    <property type="entry name" value="Primosome_PriB/ssb"/>
</dbReference>
<evidence type="ECO:0000256" key="8">
    <source>
        <dbReference type="PROSITE-ProRule" id="PRU00252"/>
    </source>
</evidence>
<comment type="similarity">
    <text evidence="11">Belongs to the bacterial ribosomal protein bS18 family.</text>
</comment>
<sequence length="710" mass="79169">LSLEVKKSDEKETPLSAENKEGAASPQSCPSEKAFYFSLLVPNPSGSLTILRGYLRNEKSGRQVLIKALELTKLDISFADIDKETANQARLLGRIFTDFKTGEDSDNPELLTFKIADSREGNAFFCRTQGELASEVSSKLQKGDIILLEGFLQTKKLVEGENISRISSIICQAFTLLDSDSVNIFNPLDKLNRVAKEAGIEYIDYKDTATLRKFINRQGRITQRTYTQLTAKNQRRVAQAIKRARQMALLPYMIEAVLLANEKNLAWLTKQKKKEGEKNLLLAAQAQTIYQKINNFTLAFTLKKDENNKPFGSVGFKEILTELEKIGFPCEKTRRSTRKRRSSIIKGTAVRPRVVLSESNRYLRVQAIDDTIGNTLCSSSTADLGEEITNYSRKNKNYAQQLGKTFAEQLKKSGKENIVFDRNARPYHEKRPPRSSLQSETLETKRVVKVTKGGRRFSFTVLTLVKDENKKAVAFAHTGGKEMIIALRKSSRQAQKKLITYFSVPPRTISRDIMVNYKATKIFLKPAAPGSGIKAGGVLNKLFKYLEIKDVSAKIIGSRSNKLNVIRAAFLALDKLTGKKTKRVGRGIGSGRGKTAGRGTKGQGARKSGNIHPGFEGGQTPVFRRFPKRGGGFKNKKTFYQIINLGKLEQNPQITDGQVIDFSQKKLPVKVLGEGEFTKKLVIKAAAFSQAAQDKISQRGGEFTIIKRTA</sequence>
<dbReference type="Pfam" id="PF00333">
    <property type="entry name" value="Ribosomal_S5"/>
    <property type="match status" value="1"/>
</dbReference>
<dbReference type="InterPro" id="IPR012340">
    <property type="entry name" value="NA-bd_OB-fold"/>
</dbReference>
<keyword evidence="5 8" id="KW-0238">DNA-binding</keyword>
<protein>
    <recommendedName>
        <fullName evidence="7">Small ribosomal subunit protein bS18m</fullName>
    </recommendedName>
</protein>
<dbReference type="InterPro" id="IPR020568">
    <property type="entry name" value="Ribosomal_Su5_D2-typ_SF"/>
</dbReference>
<keyword evidence="6 9" id="KW-0687">Ribonucleoprotein</keyword>
<dbReference type="InterPro" id="IPR005749">
    <property type="entry name" value="Ribosomal_uL15_bac-type"/>
</dbReference>
<dbReference type="InterPro" id="IPR005324">
    <property type="entry name" value="Ribosomal_uS5_C"/>
</dbReference>
<accession>A0A9N9E505</accession>
<evidence type="ECO:0000256" key="5">
    <source>
        <dbReference type="ARBA" id="ARBA00023125"/>
    </source>
</evidence>
<dbReference type="GO" id="GO:0003723">
    <property type="term" value="F:RNA binding"/>
    <property type="evidence" value="ECO:0007669"/>
    <property type="project" value="InterPro"/>
</dbReference>
<dbReference type="GO" id="GO:0006412">
    <property type="term" value="P:translation"/>
    <property type="evidence" value="ECO:0007669"/>
    <property type="project" value="InterPro"/>
</dbReference>
<dbReference type="InterPro" id="IPR030878">
    <property type="entry name" value="Ribosomal_uL15"/>
</dbReference>
<evidence type="ECO:0000256" key="1">
    <source>
        <dbReference type="ARBA" id="ARBA00007116"/>
    </source>
</evidence>
<dbReference type="InterPro" id="IPR036227">
    <property type="entry name" value="Ribosomal_uL15/eL18_sf"/>
</dbReference>
<dbReference type="Gene3D" id="3.100.10.10">
    <property type="match status" value="1"/>
</dbReference>
<dbReference type="EMBL" id="CAJVPL010005489">
    <property type="protein sequence ID" value="CAG8658636.1"/>
    <property type="molecule type" value="Genomic_DNA"/>
</dbReference>
<dbReference type="Pfam" id="PF03719">
    <property type="entry name" value="Ribosomal_S5_C"/>
    <property type="match status" value="1"/>
</dbReference>
<feature type="region of interest" description="Disordered" evidence="12">
    <location>
        <begin position="1"/>
        <end position="29"/>
    </location>
</feature>
<proteinExistence type="inferred from homology"/>
<dbReference type="FunFam" id="3.30.230.10:FF:000002">
    <property type="entry name" value="30S ribosomal protein S5"/>
    <property type="match status" value="1"/>
</dbReference>
<reference evidence="14" key="1">
    <citation type="submission" date="2021-06" db="EMBL/GenBank/DDBJ databases">
        <authorList>
            <person name="Kallberg Y."/>
            <person name="Tangrot J."/>
            <person name="Rosling A."/>
        </authorList>
    </citation>
    <scope>NUCLEOTIDE SEQUENCE</scope>
    <source>
        <strain evidence="14">MT106</strain>
    </source>
</reference>
<dbReference type="GO" id="GO:0015934">
    <property type="term" value="C:large ribosomal subunit"/>
    <property type="evidence" value="ECO:0007669"/>
    <property type="project" value="InterPro"/>
</dbReference>
<keyword evidence="15" id="KW-1185">Reference proteome</keyword>
<dbReference type="PROSITE" id="PS50935">
    <property type="entry name" value="SSB"/>
    <property type="match status" value="1"/>
</dbReference>
<feature type="compositionally biased region" description="Basic and acidic residues" evidence="12">
    <location>
        <begin position="1"/>
        <end position="21"/>
    </location>
</feature>
<evidence type="ECO:0000256" key="11">
    <source>
        <dbReference type="RuleBase" id="RU003910"/>
    </source>
</evidence>
<dbReference type="AlphaFoldDB" id="A0A9N9E505"/>
<dbReference type="InterPro" id="IPR013810">
    <property type="entry name" value="Ribosomal_uS5_N"/>
</dbReference>
<evidence type="ECO:0000256" key="2">
    <source>
        <dbReference type="ARBA" id="ARBA00007320"/>
    </source>
</evidence>
<dbReference type="InterPro" id="IPR036870">
    <property type="entry name" value="Ribosomal_bS18_sf"/>
</dbReference>
<dbReference type="HAMAP" id="MF_01341">
    <property type="entry name" value="Ribosomal_uL15"/>
    <property type="match status" value="1"/>
</dbReference>
<dbReference type="InterPro" id="IPR001648">
    <property type="entry name" value="Ribosomal_bS18"/>
</dbReference>
<dbReference type="Proteomes" id="UP000789831">
    <property type="component" value="Unassembled WGS sequence"/>
</dbReference>
<dbReference type="SUPFAM" id="SSF50249">
    <property type="entry name" value="Nucleic acid-binding proteins"/>
    <property type="match status" value="1"/>
</dbReference>
<evidence type="ECO:0000256" key="12">
    <source>
        <dbReference type="SAM" id="MobiDB-lite"/>
    </source>
</evidence>
<feature type="domain" description="S5 DRBM" evidence="13">
    <location>
        <begin position="437"/>
        <end position="501"/>
    </location>
</feature>
<feature type="region of interest" description="Disordered" evidence="12">
    <location>
        <begin position="583"/>
        <end position="627"/>
    </location>
</feature>
<evidence type="ECO:0000256" key="7">
    <source>
        <dbReference type="ARBA" id="ARBA00035264"/>
    </source>
</evidence>
<evidence type="ECO:0000256" key="9">
    <source>
        <dbReference type="PROSITE-ProRule" id="PRU00268"/>
    </source>
</evidence>
<dbReference type="SUPFAM" id="SSF54768">
    <property type="entry name" value="dsRNA-binding domain-like"/>
    <property type="match status" value="1"/>
</dbReference>